<evidence type="ECO:0000259" key="9">
    <source>
        <dbReference type="PROSITE" id="PS51782"/>
    </source>
</evidence>
<evidence type="ECO:0000313" key="11">
    <source>
        <dbReference type="EMBL" id="MBB6673864.1"/>
    </source>
</evidence>
<evidence type="ECO:0000256" key="1">
    <source>
        <dbReference type="ARBA" id="ARBA00001947"/>
    </source>
</evidence>
<evidence type="ECO:0000259" key="10">
    <source>
        <dbReference type="PROSITE" id="PS52035"/>
    </source>
</evidence>
<dbReference type="InterPro" id="IPR018392">
    <property type="entry name" value="LysM"/>
</dbReference>
<dbReference type="Pfam" id="PF00246">
    <property type="entry name" value="Peptidase_M14"/>
    <property type="match status" value="1"/>
</dbReference>
<dbReference type="SUPFAM" id="SSF53187">
    <property type="entry name" value="Zn-dependent exopeptidases"/>
    <property type="match status" value="1"/>
</dbReference>
<dbReference type="SUPFAM" id="SSF54106">
    <property type="entry name" value="LysM domain"/>
    <property type="match status" value="2"/>
</dbReference>
<dbReference type="Proteomes" id="UP000547209">
    <property type="component" value="Unassembled WGS sequence"/>
</dbReference>
<evidence type="ECO:0000313" key="12">
    <source>
        <dbReference type="Proteomes" id="UP000547209"/>
    </source>
</evidence>
<dbReference type="PROSITE" id="PS52035">
    <property type="entry name" value="PEPTIDASE_M14"/>
    <property type="match status" value="1"/>
</dbReference>
<dbReference type="Gene3D" id="3.10.350.10">
    <property type="entry name" value="LysM domain"/>
    <property type="match status" value="2"/>
</dbReference>
<feature type="compositionally biased region" description="Basic and acidic residues" evidence="8">
    <location>
        <begin position="262"/>
        <end position="273"/>
    </location>
</feature>
<feature type="active site" description="Proton donor/acceptor" evidence="7">
    <location>
        <position position="365"/>
    </location>
</feature>
<protein>
    <submittedName>
        <fullName evidence="11">LysM peptidoglycan-binding domain-containing protein</fullName>
    </submittedName>
</protein>
<dbReference type="CDD" id="cd06229">
    <property type="entry name" value="M14_Endopeptidase_I"/>
    <property type="match status" value="1"/>
</dbReference>
<dbReference type="PANTHER" id="PTHR11705">
    <property type="entry name" value="PROTEASE FAMILY M14 CARBOXYPEPTIDASE A,B"/>
    <property type="match status" value="1"/>
</dbReference>
<reference evidence="11 12" key="1">
    <citation type="submission" date="2020-08" db="EMBL/GenBank/DDBJ databases">
        <title>Cohnella phylogeny.</title>
        <authorList>
            <person name="Dunlap C."/>
        </authorList>
    </citation>
    <scope>NUCLEOTIDE SEQUENCE [LARGE SCALE GENOMIC DNA]</scope>
    <source>
        <strain evidence="11 12">DSM 28246</strain>
    </source>
</reference>
<dbReference type="PANTHER" id="PTHR11705:SF143">
    <property type="entry name" value="SLL0236 PROTEIN"/>
    <property type="match status" value="1"/>
</dbReference>
<dbReference type="GO" id="GO:0004181">
    <property type="term" value="F:metallocarboxypeptidase activity"/>
    <property type="evidence" value="ECO:0007669"/>
    <property type="project" value="InterPro"/>
</dbReference>
<proteinExistence type="inferred from homology"/>
<feature type="domain" description="Peptidase M14" evidence="10">
    <location>
        <begin position="107"/>
        <end position="393"/>
    </location>
</feature>
<gene>
    <name evidence="11" type="ORF">H7C19_24580</name>
</gene>
<keyword evidence="6" id="KW-0482">Metalloprotease</keyword>
<name>A0A7X0RXE2_9BACL</name>
<dbReference type="InterPro" id="IPR036779">
    <property type="entry name" value="LysM_dom_sf"/>
</dbReference>
<keyword evidence="5" id="KW-0862">Zinc</keyword>
<dbReference type="CDD" id="cd00118">
    <property type="entry name" value="LysM"/>
    <property type="match status" value="2"/>
</dbReference>
<feature type="region of interest" description="Disordered" evidence="8">
    <location>
        <begin position="262"/>
        <end position="282"/>
    </location>
</feature>
<evidence type="ECO:0000256" key="2">
    <source>
        <dbReference type="ARBA" id="ARBA00005988"/>
    </source>
</evidence>
<evidence type="ECO:0000256" key="8">
    <source>
        <dbReference type="SAM" id="MobiDB-lite"/>
    </source>
</evidence>
<evidence type="ECO:0000256" key="5">
    <source>
        <dbReference type="ARBA" id="ARBA00022833"/>
    </source>
</evidence>
<keyword evidence="4" id="KW-0378">Hydrolase</keyword>
<dbReference type="Gene3D" id="3.40.630.10">
    <property type="entry name" value="Zn peptidases"/>
    <property type="match status" value="1"/>
</dbReference>
<comment type="caution">
    <text evidence="11">The sequence shown here is derived from an EMBL/GenBank/DDBJ whole genome shotgun (WGS) entry which is preliminary data.</text>
</comment>
<evidence type="ECO:0000256" key="6">
    <source>
        <dbReference type="ARBA" id="ARBA00023049"/>
    </source>
</evidence>
<dbReference type="GO" id="GO:0008270">
    <property type="term" value="F:zinc ion binding"/>
    <property type="evidence" value="ECO:0007669"/>
    <property type="project" value="InterPro"/>
</dbReference>
<dbReference type="SMART" id="SM00631">
    <property type="entry name" value="Zn_pept"/>
    <property type="match status" value="1"/>
</dbReference>
<dbReference type="GO" id="GO:0005615">
    <property type="term" value="C:extracellular space"/>
    <property type="evidence" value="ECO:0007669"/>
    <property type="project" value="TreeGrafter"/>
</dbReference>
<dbReference type="SMART" id="SM00257">
    <property type="entry name" value="LysM"/>
    <property type="match status" value="2"/>
</dbReference>
<comment type="cofactor">
    <cofactor evidence="1">
        <name>Zn(2+)</name>
        <dbReference type="ChEBI" id="CHEBI:29105"/>
    </cofactor>
</comment>
<comment type="similarity">
    <text evidence="2 7">Belongs to the peptidase M14 family.</text>
</comment>
<organism evidence="11 12">
    <name type="scientific">Cohnella nanjingensis</name>
    <dbReference type="NCBI Taxonomy" id="1387779"/>
    <lineage>
        <taxon>Bacteria</taxon>
        <taxon>Bacillati</taxon>
        <taxon>Bacillota</taxon>
        <taxon>Bacilli</taxon>
        <taxon>Bacillales</taxon>
        <taxon>Paenibacillaceae</taxon>
        <taxon>Cohnella</taxon>
    </lineage>
</organism>
<dbReference type="AlphaFoldDB" id="A0A7X0RXE2"/>
<accession>A0A7X0RXE2</accession>
<feature type="domain" description="LysM" evidence="9">
    <location>
        <begin position="49"/>
        <end position="93"/>
    </location>
</feature>
<dbReference type="InterPro" id="IPR000834">
    <property type="entry name" value="Peptidase_M14"/>
</dbReference>
<dbReference type="PROSITE" id="PS51782">
    <property type="entry name" value="LYSM"/>
    <property type="match status" value="1"/>
</dbReference>
<evidence type="ECO:0000256" key="7">
    <source>
        <dbReference type="PROSITE-ProRule" id="PRU01379"/>
    </source>
</evidence>
<evidence type="ECO:0000256" key="3">
    <source>
        <dbReference type="ARBA" id="ARBA00022670"/>
    </source>
</evidence>
<dbReference type="Pfam" id="PF01476">
    <property type="entry name" value="LysM"/>
    <property type="match status" value="2"/>
</dbReference>
<dbReference type="GO" id="GO:0006508">
    <property type="term" value="P:proteolysis"/>
    <property type="evidence" value="ECO:0007669"/>
    <property type="project" value="UniProtKB-KW"/>
</dbReference>
<keyword evidence="12" id="KW-1185">Reference proteome</keyword>
<sequence length="397" mass="44549">MAQRGDTLRRIALQYGVAHAALVAVNPQRGESEPLVQGELVHIPVRLPRRYVVQQGDTTESLAAKLGCGEARLRELNACLTEGQPEAGQVLEVPGPHADRIVQVEAEYGPAQTAADLQRLKRAFPFITVTTIGRSVMGKPIYAARIGEGAFRWQVNAACHANEWITSALLMRFLEDYGRACRRRGAIGGKDAAALFRKCTLWAVPMLNPDGVELVQEGAPPSHPFYRELNAWNRGSASYRRWKANVRGVDLNDQFPAHWEEERQRRRIHEPGPRDYGGSAPLTEPEARAIADFTEMMDFHAVLALHTQGEEIYWNYRGCEPPEARHWADRLGHASGYRPVELTGSDAGFKDWFIERYRRPGFTVEAGFGHNPLAPESFDDVYDEWLRLMTEALDLPS</sequence>
<dbReference type="InterPro" id="IPR034274">
    <property type="entry name" value="ENP1_M14_CPD"/>
</dbReference>
<evidence type="ECO:0000256" key="4">
    <source>
        <dbReference type="ARBA" id="ARBA00022801"/>
    </source>
</evidence>
<dbReference type="EMBL" id="JACJVP010000042">
    <property type="protein sequence ID" value="MBB6673864.1"/>
    <property type="molecule type" value="Genomic_DNA"/>
</dbReference>
<keyword evidence="3" id="KW-0645">Protease</keyword>